<accession>A0A6J6NPC4</accession>
<sequence>MPDTTLYLFDGYNLLHAGPYGDRRELVDVLASYVAAQGARGIVVFDGVGTDADLGPLAVRFAPDADTLLERLAAENRRTTRVLLISSDTTVSDTAGIQVKKLSSQTFFRDLELPVHRDEKPAGLTGRLDEETRAKLERLRRGQ</sequence>
<reference evidence="1" key="1">
    <citation type="submission" date="2020-05" db="EMBL/GenBank/DDBJ databases">
        <authorList>
            <person name="Chiriac C."/>
            <person name="Salcher M."/>
            <person name="Ghai R."/>
            <person name="Kavagutti S V."/>
        </authorList>
    </citation>
    <scope>NUCLEOTIDE SEQUENCE</scope>
</reference>
<organism evidence="1">
    <name type="scientific">freshwater metagenome</name>
    <dbReference type="NCBI Taxonomy" id="449393"/>
    <lineage>
        <taxon>unclassified sequences</taxon>
        <taxon>metagenomes</taxon>
        <taxon>ecological metagenomes</taxon>
    </lineage>
</organism>
<name>A0A6J6NPC4_9ZZZZ</name>
<dbReference type="EMBL" id="CAEZXP010000001">
    <property type="protein sequence ID" value="CAB4688540.1"/>
    <property type="molecule type" value="Genomic_DNA"/>
</dbReference>
<dbReference type="Pfam" id="PF05991">
    <property type="entry name" value="NYN_YacP"/>
    <property type="match status" value="1"/>
</dbReference>
<dbReference type="InterPro" id="IPR010298">
    <property type="entry name" value="YacP-like"/>
</dbReference>
<evidence type="ECO:0000313" key="1">
    <source>
        <dbReference type="EMBL" id="CAB4688540.1"/>
    </source>
</evidence>
<proteinExistence type="predicted"/>
<protein>
    <submittedName>
        <fullName evidence="1">Unannotated protein</fullName>
    </submittedName>
</protein>
<dbReference type="AlphaFoldDB" id="A0A6J6NPC4"/>
<gene>
    <name evidence="1" type="ORF">UFOPK2399_00531</name>
</gene>